<dbReference type="PANTHER" id="PTHR32347:SF23">
    <property type="entry name" value="BLL5650 PROTEIN"/>
    <property type="match status" value="1"/>
</dbReference>
<evidence type="ECO:0000259" key="5">
    <source>
        <dbReference type="Pfam" id="PF25990"/>
    </source>
</evidence>
<dbReference type="InterPro" id="IPR058636">
    <property type="entry name" value="Beta-barrel_YknX"/>
</dbReference>
<keyword evidence="4" id="KW-0732">Signal</keyword>
<dbReference type="Gene3D" id="2.40.30.170">
    <property type="match status" value="1"/>
</dbReference>
<keyword evidence="7" id="KW-1185">Reference proteome</keyword>
<dbReference type="InterPro" id="IPR050465">
    <property type="entry name" value="UPF0194_transport"/>
</dbReference>
<gene>
    <name evidence="6" type="ORF">SCD92_17090</name>
</gene>
<accession>A0ABU4S3T8</accession>
<name>A0ABU4S3T8_9GAMM</name>
<evidence type="ECO:0000313" key="7">
    <source>
        <dbReference type="Proteomes" id="UP001273505"/>
    </source>
</evidence>
<evidence type="ECO:0000256" key="1">
    <source>
        <dbReference type="ARBA" id="ARBA00004196"/>
    </source>
</evidence>
<feature type="coiled-coil region" evidence="3">
    <location>
        <begin position="178"/>
        <end position="212"/>
    </location>
</feature>
<dbReference type="Proteomes" id="UP001273505">
    <property type="component" value="Unassembled WGS sequence"/>
</dbReference>
<sequence>MKSLARNSLPLMLALLSLVGCGSEDLEVLVVQKGDVTLSIQTTGELSTEQTVELGPPAVKYSWQHKLSYLIPEGTWVEQGQKVMAFDAQQQYSRLRDLQNNLATEKQRLESQSLDNTQEKEQLELDIAEAKMELEKATLKASNVDNLMARIDVDKLKIDRQVAELNYRMAVARQNNRLEQMEVNREITHSEVQRLESELNEQLQAIQAMEVKAPRDGLVVYLPNNEGDKPAEGDQFSLIQKVVEIPDLNSLIIETTVDEQMAYKVQVGDKVEIRMDAIPERTFNGKVASMGRIVRVKSRREPSKVFDAIIELDDADSSVMRPGMAARLSIVQKVVSDAVSIPQHAIFYRDGAAFVRTTSLTGESEQSVTIAARQAGEAIVTEGLNNGDEVIL</sequence>
<comment type="caution">
    <text evidence="6">The sequence shown here is derived from an EMBL/GenBank/DDBJ whole genome shotgun (WGS) entry which is preliminary data.</text>
</comment>
<comment type="subcellular location">
    <subcellularLocation>
        <location evidence="1">Cell envelope</location>
    </subcellularLocation>
</comment>
<dbReference type="EMBL" id="JAXAFO010000039">
    <property type="protein sequence ID" value="MDX6851096.1"/>
    <property type="molecule type" value="Genomic_DNA"/>
</dbReference>
<dbReference type="RefSeq" id="WP_302720652.1">
    <property type="nucleotide sequence ID" value="NZ_JAULRU010000154.1"/>
</dbReference>
<proteinExistence type="predicted"/>
<feature type="domain" description="YknX-like beta-barrel" evidence="5">
    <location>
        <begin position="251"/>
        <end position="330"/>
    </location>
</feature>
<keyword evidence="2 3" id="KW-0175">Coiled coil</keyword>
<dbReference type="Pfam" id="PF25990">
    <property type="entry name" value="Beta-barrel_YknX"/>
    <property type="match status" value="1"/>
</dbReference>
<feature type="chain" id="PRO_5046433243" evidence="4">
    <location>
        <begin position="23"/>
        <end position="392"/>
    </location>
</feature>
<evidence type="ECO:0000313" key="6">
    <source>
        <dbReference type="EMBL" id="MDX6851096.1"/>
    </source>
</evidence>
<evidence type="ECO:0000256" key="4">
    <source>
        <dbReference type="SAM" id="SignalP"/>
    </source>
</evidence>
<feature type="coiled-coil region" evidence="3">
    <location>
        <begin position="88"/>
        <end position="147"/>
    </location>
</feature>
<evidence type="ECO:0000256" key="3">
    <source>
        <dbReference type="SAM" id="Coils"/>
    </source>
</evidence>
<evidence type="ECO:0000256" key="2">
    <source>
        <dbReference type="ARBA" id="ARBA00023054"/>
    </source>
</evidence>
<organism evidence="6 7">
    <name type="scientific">Gilvimarinus gilvus</name>
    <dbReference type="NCBI Taxonomy" id="3058038"/>
    <lineage>
        <taxon>Bacteria</taxon>
        <taxon>Pseudomonadati</taxon>
        <taxon>Pseudomonadota</taxon>
        <taxon>Gammaproteobacteria</taxon>
        <taxon>Cellvibrionales</taxon>
        <taxon>Cellvibrionaceae</taxon>
        <taxon>Gilvimarinus</taxon>
    </lineage>
</organism>
<dbReference type="PROSITE" id="PS51257">
    <property type="entry name" value="PROKAR_LIPOPROTEIN"/>
    <property type="match status" value="1"/>
</dbReference>
<dbReference type="PANTHER" id="PTHR32347">
    <property type="entry name" value="EFFLUX SYSTEM COMPONENT YKNX-RELATED"/>
    <property type="match status" value="1"/>
</dbReference>
<feature type="signal peptide" evidence="4">
    <location>
        <begin position="1"/>
        <end position="22"/>
    </location>
</feature>
<protein>
    <submittedName>
        <fullName evidence="6">Efflux RND transporter periplasmic adaptor subunit</fullName>
    </submittedName>
</protein>
<dbReference type="Gene3D" id="2.40.420.20">
    <property type="match status" value="1"/>
</dbReference>
<reference evidence="6 7" key="1">
    <citation type="submission" date="2023-11" db="EMBL/GenBank/DDBJ databases">
        <title>Gilvimarinus fulvus sp. nov., isolated from the surface of Kelp.</title>
        <authorList>
            <person name="Sun Y.Y."/>
            <person name="Gong Y."/>
            <person name="Du Z.J."/>
        </authorList>
    </citation>
    <scope>NUCLEOTIDE SEQUENCE [LARGE SCALE GENOMIC DNA]</scope>
    <source>
        <strain evidence="6 7">SDUM040013</strain>
    </source>
</reference>